<dbReference type="KEGG" id="knv:Pan216_44640"/>
<evidence type="ECO:0008006" key="4">
    <source>
        <dbReference type="Google" id="ProtNLM"/>
    </source>
</evidence>
<dbReference type="PROSITE" id="PS51318">
    <property type="entry name" value="TAT"/>
    <property type="match status" value="1"/>
</dbReference>
<feature type="signal peptide" evidence="1">
    <location>
        <begin position="1"/>
        <end position="36"/>
    </location>
</feature>
<sequence precursor="true">MSSDALLLNRRRFLHQSMGGALSTLLASGLATAANASPGDLQLSTFRFDVTPPLGHGCCGGWIKPVVGYDDPLEAVGLVISGAGKPVVLCAVDWTGLLNSANTKWREALADAAGTTPDRVAVQCVHQHNAPFVCLESQKLVEKHADLPSMVDVGFYNQCLDRGHKAVTEAVANARPLTHIAVGQAKVDKVAANRRVMRDADGNIVKMRGSRCADKELRALPEGTIDPWLKTVAFYDGPTKLAACHYYATHPMSYYGDGRVSSDFPGLARKMRQKEEPDTLHLYFTGASGNVAAGKYNDGSKEMRPILRDRIYRAMVDSEKNLKEQPIETVTWKTADLLPTPKKEFTAEVLDEMMKDTKRPTSRRNIAAYRLEWLRRCERQEPLVLSSLSLGKTTLLHLPAESFIEYQLKAQEMAKDQFLATAAYGDGGPWYLPIAAEYPLGGYEVSVAFCEPTIDEMMSGGCQSMLS</sequence>
<dbReference type="Proteomes" id="UP000317093">
    <property type="component" value="Chromosome"/>
</dbReference>
<name>A0A518B9J1_9BACT</name>
<organism evidence="2 3">
    <name type="scientific">Kolteria novifilia</name>
    <dbReference type="NCBI Taxonomy" id="2527975"/>
    <lineage>
        <taxon>Bacteria</taxon>
        <taxon>Pseudomonadati</taxon>
        <taxon>Planctomycetota</taxon>
        <taxon>Planctomycetia</taxon>
        <taxon>Kolteriales</taxon>
        <taxon>Kolteriaceae</taxon>
        <taxon>Kolteria</taxon>
    </lineage>
</organism>
<accession>A0A518B9J1</accession>
<evidence type="ECO:0000313" key="2">
    <source>
        <dbReference type="EMBL" id="QDU63583.1"/>
    </source>
</evidence>
<gene>
    <name evidence="2" type="ORF">Pan216_44640</name>
</gene>
<dbReference type="InterPro" id="IPR006311">
    <property type="entry name" value="TAT_signal"/>
</dbReference>
<dbReference type="RefSeq" id="WP_145261148.1">
    <property type="nucleotide sequence ID" value="NZ_CP036279.1"/>
</dbReference>
<proteinExistence type="predicted"/>
<keyword evidence="3" id="KW-1185">Reference proteome</keyword>
<evidence type="ECO:0000256" key="1">
    <source>
        <dbReference type="SAM" id="SignalP"/>
    </source>
</evidence>
<reference evidence="2 3" key="1">
    <citation type="submission" date="2019-02" db="EMBL/GenBank/DDBJ databases">
        <title>Deep-cultivation of Planctomycetes and their phenomic and genomic characterization uncovers novel biology.</title>
        <authorList>
            <person name="Wiegand S."/>
            <person name="Jogler M."/>
            <person name="Boedeker C."/>
            <person name="Pinto D."/>
            <person name="Vollmers J."/>
            <person name="Rivas-Marin E."/>
            <person name="Kohn T."/>
            <person name="Peeters S.H."/>
            <person name="Heuer A."/>
            <person name="Rast P."/>
            <person name="Oberbeckmann S."/>
            <person name="Bunk B."/>
            <person name="Jeske O."/>
            <person name="Meyerdierks A."/>
            <person name="Storesund J.E."/>
            <person name="Kallscheuer N."/>
            <person name="Luecker S."/>
            <person name="Lage O.M."/>
            <person name="Pohl T."/>
            <person name="Merkel B.J."/>
            <person name="Hornburger P."/>
            <person name="Mueller R.-W."/>
            <person name="Bruemmer F."/>
            <person name="Labrenz M."/>
            <person name="Spormann A.M."/>
            <person name="Op den Camp H."/>
            <person name="Overmann J."/>
            <person name="Amann R."/>
            <person name="Jetten M.S.M."/>
            <person name="Mascher T."/>
            <person name="Medema M.H."/>
            <person name="Devos D.P."/>
            <person name="Kaster A.-K."/>
            <person name="Ovreas L."/>
            <person name="Rohde M."/>
            <person name="Galperin M.Y."/>
            <person name="Jogler C."/>
        </authorList>
    </citation>
    <scope>NUCLEOTIDE SEQUENCE [LARGE SCALE GENOMIC DNA]</scope>
    <source>
        <strain evidence="2 3">Pan216</strain>
    </source>
</reference>
<keyword evidence="1" id="KW-0732">Signal</keyword>
<dbReference type="OrthoDB" id="233892at2"/>
<dbReference type="AlphaFoldDB" id="A0A518B9J1"/>
<dbReference type="EMBL" id="CP036279">
    <property type="protein sequence ID" value="QDU63583.1"/>
    <property type="molecule type" value="Genomic_DNA"/>
</dbReference>
<protein>
    <recommendedName>
        <fullName evidence="4">Neutral/alkaline non-lysosomal ceramidase</fullName>
    </recommendedName>
</protein>
<feature type="chain" id="PRO_5022166555" description="Neutral/alkaline non-lysosomal ceramidase" evidence="1">
    <location>
        <begin position="37"/>
        <end position="467"/>
    </location>
</feature>
<evidence type="ECO:0000313" key="3">
    <source>
        <dbReference type="Proteomes" id="UP000317093"/>
    </source>
</evidence>